<evidence type="ECO:0000313" key="2">
    <source>
        <dbReference type="Proteomes" id="UP000179219"/>
    </source>
</evidence>
<evidence type="ECO:0000313" key="1">
    <source>
        <dbReference type="EMBL" id="OGM08543.1"/>
    </source>
</evidence>
<proteinExistence type="predicted"/>
<dbReference type="AlphaFoldDB" id="A0A1F7X0W3"/>
<dbReference type="EMBL" id="MGFP01000046">
    <property type="protein sequence ID" value="OGM08543.1"/>
    <property type="molecule type" value="Genomic_DNA"/>
</dbReference>
<sequence>MENNSSPQLKKTLRIDFNSLIGNLQANLQHLSDLVLFGNATVLVAQEKDYNNSSAFFHFQPAQNQKYDFNQAKERFGQWCLVNSFEDAVDYLHCFLDECYTVCEILRSGQNNLIQLKLFHWILNIGKSKFHKQGLPDKIKRLKDVYRVYSNMEDQILSLNRVRNCLVHRLGIVGQQDVDLNNVLTAKFKQMQLLAISPNKDQEVIISEPTNVEGGWTVAVRFNDLHKDFNLLEKIAFTEHEHIWAIFTFFWFGQEIKNSICTSFKLA</sequence>
<accession>A0A1F7X0W3</accession>
<dbReference type="Proteomes" id="UP000179219">
    <property type="component" value="Unassembled WGS sequence"/>
</dbReference>
<reference evidence="1 2" key="1">
    <citation type="journal article" date="2016" name="Nat. Commun.">
        <title>Thousands of microbial genomes shed light on interconnected biogeochemical processes in an aquifer system.</title>
        <authorList>
            <person name="Anantharaman K."/>
            <person name="Brown C.T."/>
            <person name="Hug L.A."/>
            <person name="Sharon I."/>
            <person name="Castelle C.J."/>
            <person name="Probst A.J."/>
            <person name="Thomas B.C."/>
            <person name="Singh A."/>
            <person name="Wilkins M.J."/>
            <person name="Karaoz U."/>
            <person name="Brodie E.L."/>
            <person name="Williams K.H."/>
            <person name="Hubbard S.S."/>
            <person name="Banfield J.F."/>
        </authorList>
    </citation>
    <scope>NUCLEOTIDE SEQUENCE [LARGE SCALE GENOMIC DNA]</scope>
</reference>
<gene>
    <name evidence="1" type="ORF">A2159_03145</name>
</gene>
<organism evidence="1 2">
    <name type="scientific">Candidatus Woesebacteria bacterium RBG_13_34_9</name>
    <dbReference type="NCBI Taxonomy" id="1802477"/>
    <lineage>
        <taxon>Bacteria</taxon>
        <taxon>Candidatus Woeseibacteriota</taxon>
    </lineage>
</organism>
<name>A0A1F7X0W3_9BACT</name>
<comment type="caution">
    <text evidence="1">The sequence shown here is derived from an EMBL/GenBank/DDBJ whole genome shotgun (WGS) entry which is preliminary data.</text>
</comment>
<protein>
    <submittedName>
        <fullName evidence="1">Uncharacterized protein</fullName>
    </submittedName>
</protein>